<dbReference type="Pfam" id="PF00797">
    <property type="entry name" value="Acetyltransf_2"/>
    <property type="match status" value="1"/>
</dbReference>
<organism evidence="3 4">
    <name type="scientific">Streptomyces sodiiphilus</name>
    <dbReference type="NCBI Taxonomy" id="226217"/>
    <lineage>
        <taxon>Bacteria</taxon>
        <taxon>Bacillati</taxon>
        <taxon>Actinomycetota</taxon>
        <taxon>Actinomycetes</taxon>
        <taxon>Kitasatosporales</taxon>
        <taxon>Streptomycetaceae</taxon>
        <taxon>Streptomyces</taxon>
    </lineage>
</organism>
<dbReference type="PANTHER" id="PTHR11786:SF0">
    <property type="entry name" value="ARYLAMINE N-ACETYLTRANSFERASE 4-RELATED"/>
    <property type="match status" value="1"/>
</dbReference>
<gene>
    <name evidence="3" type="ORF">GCM10009716_37350</name>
</gene>
<dbReference type="PANTHER" id="PTHR11786">
    <property type="entry name" value="N-HYDROXYARYLAMINE O-ACETYLTRANSFERASE"/>
    <property type="match status" value="1"/>
</dbReference>
<comment type="similarity">
    <text evidence="1 2">Belongs to the arylamine N-acetyltransferase family.</text>
</comment>
<dbReference type="InterPro" id="IPR038765">
    <property type="entry name" value="Papain-like_cys_pep_sf"/>
</dbReference>
<accession>A0ABN2PQV4</accession>
<proteinExistence type="inferred from homology"/>
<evidence type="ECO:0000256" key="2">
    <source>
        <dbReference type="RuleBase" id="RU003452"/>
    </source>
</evidence>
<dbReference type="Gene3D" id="3.30.2140.10">
    <property type="entry name" value="Arylamine N-acetyltransferase"/>
    <property type="match status" value="1"/>
</dbReference>
<dbReference type="RefSeq" id="WP_344263860.1">
    <property type="nucleotide sequence ID" value="NZ_BAAAMJ010000043.1"/>
</dbReference>
<name>A0ABN2PQV4_9ACTN</name>
<dbReference type="SUPFAM" id="SSF54001">
    <property type="entry name" value="Cysteine proteinases"/>
    <property type="match status" value="1"/>
</dbReference>
<dbReference type="InterPro" id="IPR001447">
    <property type="entry name" value="Arylamine_N-AcTrfase"/>
</dbReference>
<dbReference type="Gene3D" id="2.40.128.150">
    <property type="entry name" value="Cysteine proteinases"/>
    <property type="match status" value="1"/>
</dbReference>
<evidence type="ECO:0000313" key="3">
    <source>
        <dbReference type="EMBL" id="GAA1925627.1"/>
    </source>
</evidence>
<dbReference type="Proteomes" id="UP001501303">
    <property type="component" value="Unassembled WGS sequence"/>
</dbReference>
<sequence>MNDAWLPAYLDRIGAPRPAVADASALAALQEAHLRAVPFENLAIHLGEEIELTEEALVDKVVRRGRGGFCYELNGAFGILLGALGYRVTPLAARDWSSGVPGIPFDHLALRVETADGTGPWLADVGFGRFISRPVLLESRDPQADPAGTVLLKDAAEGDLDVLLNGTHQYRLELRPRTLADFEVGCWYHRTSPRSHFARSLVCSRPVPGGRVTLSGRTLKISRDGAAGSGPGERVTELADEAEVLAAYREHFGVVLDREPVVRGG</sequence>
<dbReference type="EMBL" id="BAAAMJ010000043">
    <property type="protein sequence ID" value="GAA1925627.1"/>
    <property type="molecule type" value="Genomic_DNA"/>
</dbReference>
<protein>
    <submittedName>
        <fullName evidence="3">Arylamine N-acetyltransferase</fullName>
    </submittedName>
</protein>
<reference evidence="3 4" key="1">
    <citation type="journal article" date="2019" name="Int. J. Syst. Evol. Microbiol.">
        <title>The Global Catalogue of Microorganisms (GCM) 10K type strain sequencing project: providing services to taxonomists for standard genome sequencing and annotation.</title>
        <authorList>
            <consortium name="The Broad Institute Genomics Platform"/>
            <consortium name="The Broad Institute Genome Sequencing Center for Infectious Disease"/>
            <person name="Wu L."/>
            <person name="Ma J."/>
        </authorList>
    </citation>
    <scope>NUCLEOTIDE SEQUENCE [LARGE SCALE GENOMIC DNA]</scope>
    <source>
        <strain evidence="3 4">JCM 13581</strain>
    </source>
</reference>
<comment type="caution">
    <text evidence="3">The sequence shown here is derived from an EMBL/GenBank/DDBJ whole genome shotgun (WGS) entry which is preliminary data.</text>
</comment>
<keyword evidence="4" id="KW-1185">Reference proteome</keyword>
<evidence type="ECO:0000256" key="1">
    <source>
        <dbReference type="ARBA" id="ARBA00006547"/>
    </source>
</evidence>
<dbReference type="PRINTS" id="PR01543">
    <property type="entry name" value="ANATRNSFRASE"/>
</dbReference>
<evidence type="ECO:0000313" key="4">
    <source>
        <dbReference type="Proteomes" id="UP001501303"/>
    </source>
</evidence>